<evidence type="ECO:0000256" key="2">
    <source>
        <dbReference type="ARBA" id="ARBA00004571"/>
    </source>
</evidence>
<dbReference type="SUPFAM" id="SSF49464">
    <property type="entry name" value="Carboxypeptidase regulatory domain-like"/>
    <property type="match status" value="1"/>
</dbReference>
<comment type="caution">
    <text evidence="20">The sequence shown here is derived from an EMBL/GenBank/DDBJ whole genome shotgun (WGS) entry which is preliminary data.</text>
</comment>
<evidence type="ECO:0000256" key="10">
    <source>
        <dbReference type="ARBA" id="ARBA00022842"/>
    </source>
</evidence>
<dbReference type="InterPro" id="IPR012910">
    <property type="entry name" value="Plug_dom"/>
</dbReference>
<dbReference type="InterPro" id="IPR036942">
    <property type="entry name" value="Beta-barrel_TonB_sf"/>
</dbReference>
<evidence type="ECO:0000256" key="3">
    <source>
        <dbReference type="ARBA" id="ARBA00013013"/>
    </source>
</evidence>
<dbReference type="Gene3D" id="2.40.170.20">
    <property type="entry name" value="TonB-dependent receptor, beta-barrel domain"/>
    <property type="match status" value="1"/>
</dbReference>
<dbReference type="InterPro" id="IPR039426">
    <property type="entry name" value="TonB-dep_rcpt-like"/>
</dbReference>
<keyword evidence="10" id="KW-0460">Magnesium</keyword>
<keyword evidence="18" id="KW-0732">Signal</keyword>
<evidence type="ECO:0000313" key="21">
    <source>
        <dbReference type="Proteomes" id="UP000621670"/>
    </source>
</evidence>
<comment type="similarity">
    <text evidence="16">Belongs to the monomeric-type IDH family.</text>
</comment>
<keyword evidence="5 17" id="KW-0813">Transport</keyword>
<proteinExistence type="inferred from homology"/>
<dbReference type="Gene3D" id="2.60.40.1120">
    <property type="entry name" value="Carboxypeptidase-like, regulatory domain"/>
    <property type="match status" value="1"/>
</dbReference>
<dbReference type="SUPFAM" id="SSF56935">
    <property type="entry name" value="Porins"/>
    <property type="match status" value="1"/>
</dbReference>
<reference evidence="20 21" key="1">
    <citation type="submission" date="2020-08" db="EMBL/GenBank/DDBJ databases">
        <title>Description of novel Flavobacterium F-400 isolate.</title>
        <authorList>
            <person name="Saticioglu I."/>
            <person name="Duman M."/>
            <person name="Altun S."/>
        </authorList>
    </citation>
    <scope>NUCLEOTIDE SEQUENCE [LARGE SCALE GENOMIC DNA]</scope>
    <source>
        <strain evidence="20 21">F-400</strain>
    </source>
</reference>
<evidence type="ECO:0000256" key="6">
    <source>
        <dbReference type="ARBA" id="ARBA00022452"/>
    </source>
</evidence>
<evidence type="ECO:0000256" key="13">
    <source>
        <dbReference type="ARBA" id="ARBA00023136"/>
    </source>
</evidence>
<evidence type="ECO:0000256" key="5">
    <source>
        <dbReference type="ARBA" id="ARBA00022448"/>
    </source>
</evidence>
<feature type="signal peptide" evidence="18">
    <location>
        <begin position="1"/>
        <end position="21"/>
    </location>
</feature>
<dbReference type="InterPro" id="IPR004436">
    <property type="entry name" value="Isocitrate_DH_NADP_mono"/>
</dbReference>
<evidence type="ECO:0000313" key="20">
    <source>
        <dbReference type="EMBL" id="MBC5863144.1"/>
    </source>
</evidence>
<organism evidence="20 21">
    <name type="scientific">Flavobacterium turcicum</name>
    <dbReference type="NCBI Taxonomy" id="2764718"/>
    <lineage>
        <taxon>Bacteria</taxon>
        <taxon>Pseudomonadati</taxon>
        <taxon>Bacteroidota</taxon>
        <taxon>Flavobacteriia</taxon>
        <taxon>Flavobacteriales</taxon>
        <taxon>Flavobacteriaceae</taxon>
        <taxon>Flavobacterium</taxon>
    </lineage>
</organism>
<evidence type="ECO:0000256" key="9">
    <source>
        <dbReference type="ARBA" id="ARBA00022723"/>
    </source>
</evidence>
<evidence type="ECO:0000256" key="7">
    <source>
        <dbReference type="ARBA" id="ARBA00022532"/>
    </source>
</evidence>
<keyword evidence="20" id="KW-0675">Receptor</keyword>
<comment type="similarity">
    <text evidence="17">Belongs to the TonB-dependent receptor family.</text>
</comment>
<dbReference type="PANTHER" id="PTHR36999:SF1">
    <property type="entry name" value="ISOCITRATE DEHYDROGENASE (NADP(+))"/>
    <property type="match status" value="1"/>
</dbReference>
<evidence type="ECO:0000256" key="12">
    <source>
        <dbReference type="ARBA" id="ARBA00023002"/>
    </source>
</evidence>
<comment type="subcellular location">
    <subcellularLocation>
        <location evidence="2 17">Cell outer membrane</location>
        <topology evidence="2 17">Multi-pass membrane protein</topology>
    </subcellularLocation>
</comment>
<evidence type="ECO:0000256" key="14">
    <source>
        <dbReference type="ARBA" id="ARBA00023237"/>
    </source>
</evidence>
<gene>
    <name evidence="20" type="ORF">H8R26_06880</name>
</gene>
<dbReference type="Pfam" id="PF07715">
    <property type="entry name" value="Plug"/>
    <property type="match status" value="1"/>
</dbReference>
<keyword evidence="13 17" id="KW-0472">Membrane</keyword>
<keyword evidence="14 17" id="KW-0998">Cell outer membrane</keyword>
<keyword evidence="8 17" id="KW-0812">Transmembrane</keyword>
<protein>
    <recommendedName>
        <fullName evidence="3">isocitrate dehydrogenase (NADP(+))</fullName>
        <ecNumber evidence="3">1.1.1.42</ecNumber>
    </recommendedName>
</protein>
<accession>A0ABR7JF68</accession>
<dbReference type="Gene3D" id="2.170.130.10">
    <property type="entry name" value="TonB-dependent receptor, plug domain"/>
    <property type="match status" value="1"/>
</dbReference>
<dbReference type="Proteomes" id="UP000621670">
    <property type="component" value="Unassembled WGS sequence"/>
</dbReference>
<dbReference type="InterPro" id="IPR008969">
    <property type="entry name" value="CarboxyPept-like_regulatory"/>
</dbReference>
<evidence type="ECO:0000256" key="4">
    <source>
        <dbReference type="ARBA" id="ARBA00022435"/>
    </source>
</evidence>
<comment type="cofactor">
    <cofactor evidence="1">
        <name>Mg(2+)</name>
        <dbReference type="ChEBI" id="CHEBI:18420"/>
    </cofactor>
</comment>
<dbReference type="EMBL" id="JACRUM010000003">
    <property type="protein sequence ID" value="MBC5863144.1"/>
    <property type="molecule type" value="Genomic_DNA"/>
</dbReference>
<dbReference type="InterPro" id="IPR037066">
    <property type="entry name" value="Plug_dom_sf"/>
</dbReference>
<keyword evidence="7" id="KW-0816">Tricarboxylic acid cycle</keyword>
<evidence type="ECO:0000256" key="8">
    <source>
        <dbReference type="ARBA" id="ARBA00022692"/>
    </source>
</evidence>
<evidence type="ECO:0000256" key="11">
    <source>
        <dbReference type="ARBA" id="ARBA00022857"/>
    </source>
</evidence>
<comment type="catalytic activity">
    <reaction evidence="15">
        <text>D-threo-isocitrate + NADP(+) = 2-oxoglutarate + CO2 + NADPH</text>
        <dbReference type="Rhea" id="RHEA:19629"/>
        <dbReference type="ChEBI" id="CHEBI:15562"/>
        <dbReference type="ChEBI" id="CHEBI:16526"/>
        <dbReference type="ChEBI" id="CHEBI:16810"/>
        <dbReference type="ChEBI" id="CHEBI:57783"/>
        <dbReference type="ChEBI" id="CHEBI:58349"/>
        <dbReference type="EC" id="1.1.1.42"/>
    </reaction>
</comment>
<dbReference type="PROSITE" id="PS52016">
    <property type="entry name" value="TONB_DEPENDENT_REC_3"/>
    <property type="match status" value="1"/>
</dbReference>
<evidence type="ECO:0000256" key="17">
    <source>
        <dbReference type="PROSITE-ProRule" id="PRU01360"/>
    </source>
</evidence>
<keyword evidence="21" id="KW-1185">Reference proteome</keyword>
<dbReference type="EC" id="1.1.1.42" evidence="3"/>
<name>A0ABR7JF68_9FLAO</name>
<dbReference type="PANTHER" id="PTHR36999">
    <property type="entry name" value="ISOCITRATE DEHYDROGENASE [NADP]"/>
    <property type="match status" value="1"/>
</dbReference>
<sequence length="793" mass="89547">MDFMKKYLLLFLLCGALPALAQEKFTLSGTVIDGNSNETLIGVNVVVTELKTGVTTNEYGFYSITLPKGIYTLQVSYLGYKTIEQTLNLNQNVKNNFNLFGNETTLKEVIITDNKTKIDIKKPEMSVNKLSISAIKKMPVVLGEVDVLKSILLLPGVTNAGEGASGFNVRGGGADQNLILLDEATIFNSSHVFGFFSVFNPDAIKDLKLYKGGIPARFGGRASSVLDIYQKDGNSKDFHVNGGIGLISSRILAEGPLVKDKGSFLIGGRSSYAHLFLKLSEEQKDNAAYFYDLNTKLSYKLNPNNSLYLSGYFGRDVFSLRDSFSNIYGNTTVNLRWNHLFSEKLFSNLSLIYSDYYYGLDLDFVGFKWDSGIKNYNIKYDFKNYISDKFKLNYGMNSIYYEFNPGTIRPSKPDSGINFAQLDKKYAFEPALYLNADHDITNKISLSYGLRYSMFYRLGASDVNLYQDNNPVLFNPELKIYEKATPIGQKSFSRNQVIESFNYLEPRFSAAYQINDEQSIKASYNRMVQYLQLISNTSSPTPLDIWTPSDNFIKPQIADQVALGFFKNFSNDQYSFEVETYYKKVQNRLDYIDGADLIANNAIEQIILNGQLRSYGLELLLRKNEGKLNGWISYTLSRSEQQTPGRTPLETGINNGQWYNSVYDKLHNLAVTSSYTLNDKWSFGANFALQSGQPVTFPTGQYEYLGIVVPSYGLRNKNRLPAYHHLDIAATLTPKSNANRQWKGEWVFSIYNLYNRRNAASINFRQNADTGANEAVRTSIFGIVPAVSYNFKF</sequence>
<keyword evidence="12" id="KW-0560">Oxidoreductase</keyword>
<dbReference type="Pfam" id="PF13715">
    <property type="entry name" value="CarbopepD_reg_2"/>
    <property type="match status" value="1"/>
</dbReference>
<evidence type="ECO:0000259" key="19">
    <source>
        <dbReference type="Pfam" id="PF07715"/>
    </source>
</evidence>
<feature type="domain" description="TonB-dependent receptor plug" evidence="19">
    <location>
        <begin position="146"/>
        <end position="223"/>
    </location>
</feature>
<keyword evidence="11" id="KW-0521">NADP</keyword>
<evidence type="ECO:0000256" key="15">
    <source>
        <dbReference type="ARBA" id="ARBA00023554"/>
    </source>
</evidence>
<evidence type="ECO:0000256" key="18">
    <source>
        <dbReference type="SAM" id="SignalP"/>
    </source>
</evidence>
<feature type="chain" id="PRO_5046657358" description="isocitrate dehydrogenase (NADP(+))" evidence="18">
    <location>
        <begin position="22"/>
        <end position="793"/>
    </location>
</feature>
<keyword evidence="6 17" id="KW-1134">Transmembrane beta strand</keyword>
<keyword evidence="9" id="KW-0479">Metal-binding</keyword>
<evidence type="ECO:0000256" key="1">
    <source>
        <dbReference type="ARBA" id="ARBA00001946"/>
    </source>
</evidence>
<keyword evidence="4" id="KW-0329">Glyoxylate bypass</keyword>
<evidence type="ECO:0000256" key="16">
    <source>
        <dbReference type="ARBA" id="ARBA00046318"/>
    </source>
</evidence>